<feature type="transmembrane region" description="Helical" evidence="1">
    <location>
        <begin position="126"/>
        <end position="147"/>
    </location>
</feature>
<gene>
    <name evidence="2" type="ORF">CVS27_09265</name>
</gene>
<accession>A0A2S3ZWU3</accession>
<feature type="transmembrane region" description="Helical" evidence="1">
    <location>
        <begin position="184"/>
        <end position="203"/>
    </location>
</feature>
<evidence type="ECO:0000313" key="3">
    <source>
        <dbReference type="Proteomes" id="UP000237061"/>
    </source>
</evidence>
<protein>
    <recommendedName>
        <fullName evidence="4">DUF998 domain-containing protein</fullName>
    </recommendedName>
</protein>
<organism evidence="2 3">
    <name type="scientific">Arthrobacter glacialis</name>
    <dbReference type="NCBI Taxonomy" id="1664"/>
    <lineage>
        <taxon>Bacteria</taxon>
        <taxon>Bacillati</taxon>
        <taxon>Actinomycetota</taxon>
        <taxon>Actinomycetes</taxon>
        <taxon>Micrococcales</taxon>
        <taxon>Micrococcaceae</taxon>
        <taxon>Arthrobacter</taxon>
    </lineage>
</organism>
<dbReference type="InterPro" id="IPR009339">
    <property type="entry name" value="DUF998"/>
</dbReference>
<evidence type="ECO:0000313" key="2">
    <source>
        <dbReference type="EMBL" id="POH73559.1"/>
    </source>
</evidence>
<dbReference type="AlphaFoldDB" id="A0A2S3ZWU3"/>
<keyword evidence="1" id="KW-0812">Transmembrane</keyword>
<name>A0A2S3ZWU3_ARTGL</name>
<feature type="transmembrane region" description="Helical" evidence="1">
    <location>
        <begin position="54"/>
        <end position="75"/>
    </location>
</feature>
<dbReference type="RefSeq" id="WP_103465456.1">
    <property type="nucleotide sequence ID" value="NZ_PPXC01000006.1"/>
</dbReference>
<keyword evidence="1" id="KW-0472">Membrane</keyword>
<dbReference type="Pfam" id="PF06197">
    <property type="entry name" value="DUF998"/>
    <property type="match status" value="1"/>
</dbReference>
<feature type="transmembrane region" description="Helical" evidence="1">
    <location>
        <begin position="87"/>
        <end position="106"/>
    </location>
</feature>
<dbReference type="EMBL" id="PPXC01000006">
    <property type="protein sequence ID" value="POH73559.1"/>
    <property type="molecule type" value="Genomic_DNA"/>
</dbReference>
<feature type="transmembrane region" description="Helical" evidence="1">
    <location>
        <begin position="159"/>
        <end position="178"/>
    </location>
</feature>
<comment type="caution">
    <text evidence="2">The sequence shown here is derived from an EMBL/GenBank/DDBJ whole genome shotgun (WGS) entry which is preliminary data.</text>
</comment>
<proteinExistence type="predicted"/>
<keyword evidence="3" id="KW-1185">Reference proteome</keyword>
<keyword evidence="1" id="KW-1133">Transmembrane helix</keyword>
<evidence type="ECO:0008006" key="4">
    <source>
        <dbReference type="Google" id="ProtNLM"/>
    </source>
</evidence>
<feature type="transmembrane region" description="Helical" evidence="1">
    <location>
        <begin position="12"/>
        <end position="34"/>
    </location>
</feature>
<sequence length="220" mass="22701">MTLHTQDITRERVATAAMAGVGVYVFVDVVLQFLPPHYSVISDAESNLAVGPFGWIMNLNFLGRAVTTGCAIAAINRIGPASGLRRTGVALLAAGGLCSAVLAFFPTDVDAGSGLAVATAGGAIHLYVASAGFLAALAGTLVLTRWIRCVPELAMAYRSAFTLAAIAAVGLASLVLAASLRPDLLGLAERICLAGILGWVLVVGRAIKRLPRRTNYAAPD</sequence>
<dbReference type="Proteomes" id="UP000237061">
    <property type="component" value="Unassembled WGS sequence"/>
</dbReference>
<evidence type="ECO:0000256" key="1">
    <source>
        <dbReference type="SAM" id="Phobius"/>
    </source>
</evidence>
<reference evidence="2 3" key="1">
    <citation type="submission" date="2018-01" db="EMBL/GenBank/DDBJ databases">
        <title>Arthrobacter sp. nov., from glaciers in China.</title>
        <authorList>
            <person name="Liu Q."/>
            <person name="Xin Y.-H."/>
        </authorList>
    </citation>
    <scope>NUCLEOTIDE SEQUENCE [LARGE SCALE GENOMIC DNA]</scope>
    <source>
        <strain evidence="2 3">HLT2-12-2</strain>
    </source>
</reference>